<feature type="transmembrane region" description="Helical" evidence="1">
    <location>
        <begin position="182"/>
        <end position="201"/>
    </location>
</feature>
<keyword evidence="1" id="KW-0812">Transmembrane</keyword>
<protein>
    <submittedName>
        <fullName evidence="2">Uncharacterized protein</fullName>
    </submittedName>
</protein>
<gene>
    <name evidence="2" type="ORF">RF11_01462</name>
</gene>
<sequence length="245" mass="28654">MDDFFVDFQPDCTILRSPYNDWQVMGHIRQRIADDCTEYFEEWLRDVEYDHLFDANVCKLRDHDQFAELGPFMDFLKNKQLPKDTYTKMIISAQCNLENAIVEFFPALTTYKSTNRGNNSKNSFLIKELNKNPVYKEWISNRFLLKVVQCYLQGDNLDRAMKSIINSPTFASKSIYPKLAKFLVAISSAAISVLFVVNILYKRGILKTNLYKWILSSSQVSENRWESMEDKDVTRSSLKVIFEPT</sequence>
<keyword evidence="1" id="KW-1133">Transmembrane helix</keyword>
<keyword evidence="3" id="KW-1185">Reference proteome</keyword>
<dbReference type="AlphaFoldDB" id="A0A0C2MGN6"/>
<evidence type="ECO:0000313" key="3">
    <source>
        <dbReference type="Proteomes" id="UP000031668"/>
    </source>
</evidence>
<evidence type="ECO:0000256" key="1">
    <source>
        <dbReference type="SAM" id="Phobius"/>
    </source>
</evidence>
<name>A0A0C2MGN6_THEKT</name>
<reference evidence="2 3" key="1">
    <citation type="journal article" date="2014" name="Genome Biol. Evol.">
        <title>The genome of the myxosporean Thelohanellus kitauei shows adaptations to nutrient acquisition within its fish host.</title>
        <authorList>
            <person name="Yang Y."/>
            <person name="Xiong J."/>
            <person name="Zhou Z."/>
            <person name="Huo F."/>
            <person name="Miao W."/>
            <person name="Ran C."/>
            <person name="Liu Y."/>
            <person name="Zhang J."/>
            <person name="Feng J."/>
            <person name="Wang M."/>
            <person name="Wang M."/>
            <person name="Wang L."/>
            <person name="Yao B."/>
        </authorList>
    </citation>
    <scope>NUCLEOTIDE SEQUENCE [LARGE SCALE GENOMIC DNA]</scope>
    <source>
        <strain evidence="2">Wuqing</strain>
    </source>
</reference>
<comment type="caution">
    <text evidence="2">The sequence shown here is derived from an EMBL/GenBank/DDBJ whole genome shotgun (WGS) entry which is preliminary data.</text>
</comment>
<evidence type="ECO:0000313" key="2">
    <source>
        <dbReference type="EMBL" id="KII63509.1"/>
    </source>
</evidence>
<proteinExistence type="predicted"/>
<dbReference type="Proteomes" id="UP000031668">
    <property type="component" value="Unassembled WGS sequence"/>
</dbReference>
<keyword evidence="1" id="KW-0472">Membrane</keyword>
<accession>A0A0C2MGN6</accession>
<dbReference type="EMBL" id="JWZT01004662">
    <property type="protein sequence ID" value="KII63509.1"/>
    <property type="molecule type" value="Genomic_DNA"/>
</dbReference>
<organism evidence="2 3">
    <name type="scientific">Thelohanellus kitauei</name>
    <name type="common">Myxosporean</name>
    <dbReference type="NCBI Taxonomy" id="669202"/>
    <lineage>
        <taxon>Eukaryota</taxon>
        <taxon>Metazoa</taxon>
        <taxon>Cnidaria</taxon>
        <taxon>Myxozoa</taxon>
        <taxon>Myxosporea</taxon>
        <taxon>Bivalvulida</taxon>
        <taxon>Platysporina</taxon>
        <taxon>Myxobolidae</taxon>
        <taxon>Thelohanellus</taxon>
    </lineage>
</organism>